<comment type="caution">
    <text evidence="6">The sequence shown here is derived from an EMBL/GenBank/DDBJ whole genome shotgun (WGS) entry which is preliminary data.</text>
</comment>
<dbReference type="PANTHER" id="PTHR45947:SF3">
    <property type="entry name" value="SULFOQUINOVOSYL TRANSFERASE SQD2"/>
    <property type="match status" value="1"/>
</dbReference>
<feature type="domain" description="Glycosyl transferase family 1" evidence="4">
    <location>
        <begin position="244"/>
        <end position="407"/>
    </location>
</feature>
<dbReference type="EMBL" id="BAABHO010000012">
    <property type="protein sequence ID" value="GAA4785386.1"/>
    <property type="molecule type" value="Genomic_DNA"/>
</dbReference>
<accession>A0ABP9AV46</accession>
<evidence type="ECO:0000256" key="2">
    <source>
        <dbReference type="ARBA" id="ARBA00022679"/>
    </source>
</evidence>
<keyword evidence="1" id="KW-0328">Glycosyltransferase</keyword>
<dbReference type="InterPro" id="IPR050194">
    <property type="entry name" value="Glycosyltransferase_grp1"/>
</dbReference>
<dbReference type="InterPro" id="IPR028098">
    <property type="entry name" value="Glyco_trans_4-like_N"/>
</dbReference>
<evidence type="ECO:0000313" key="6">
    <source>
        <dbReference type="EMBL" id="GAA4785386.1"/>
    </source>
</evidence>
<evidence type="ECO:0000259" key="4">
    <source>
        <dbReference type="Pfam" id="PF00534"/>
    </source>
</evidence>
<dbReference type="SUPFAM" id="SSF53756">
    <property type="entry name" value="UDP-Glycosyltransferase/glycogen phosphorylase"/>
    <property type="match status" value="1"/>
</dbReference>
<feature type="region of interest" description="Disordered" evidence="3">
    <location>
        <begin position="1"/>
        <end position="27"/>
    </location>
</feature>
<reference evidence="7" key="1">
    <citation type="journal article" date="2019" name="Int. J. Syst. Evol. Microbiol.">
        <title>The Global Catalogue of Microorganisms (GCM) 10K type strain sequencing project: providing services to taxonomists for standard genome sequencing and annotation.</title>
        <authorList>
            <consortium name="The Broad Institute Genomics Platform"/>
            <consortium name="The Broad Institute Genome Sequencing Center for Infectious Disease"/>
            <person name="Wu L."/>
            <person name="Ma J."/>
        </authorList>
    </citation>
    <scope>NUCLEOTIDE SEQUENCE [LARGE SCALE GENOMIC DNA]</scope>
    <source>
        <strain evidence="7">JCM 17979</strain>
    </source>
</reference>
<proteinExistence type="predicted"/>
<evidence type="ECO:0000256" key="3">
    <source>
        <dbReference type="SAM" id="MobiDB-lite"/>
    </source>
</evidence>
<dbReference type="Gene3D" id="3.40.50.2000">
    <property type="entry name" value="Glycogen Phosphorylase B"/>
    <property type="match status" value="2"/>
</dbReference>
<dbReference type="InterPro" id="IPR001296">
    <property type="entry name" value="Glyco_trans_1"/>
</dbReference>
<dbReference type="Proteomes" id="UP001500928">
    <property type="component" value="Unassembled WGS sequence"/>
</dbReference>
<evidence type="ECO:0000259" key="5">
    <source>
        <dbReference type="Pfam" id="PF13439"/>
    </source>
</evidence>
<evidence type="ECO:0000313" key="7">
    <source>
        <dbReference type="Proteomes" id="UP001500928"/>
    </source>
</evidence>
<organism evidence="6 7">
    <name type="scientific">Actinomycetospora chlora</name>
    <dbReference type="NCBI Taxonomy" id="663608"/>
    <lineage>
        <taxon>Bacteria</taxon>
        <taxon>Bacillati</taxon>
        <taxon>Actinomycetota</taxon>
        <taxon>Actinomycetes</taxon>
        <taxon>Pseudonocardiales</taxon>
        <taxon>Pseudonocardiaceae</taxon>
        <taxon>Actinomycetospora</taxon>
    </lineage>
</organism>
<dbReference type="PANTHER" id="PTHR45947">
    <property type="entry name" value="SULFOQUINOVOSYL TRANSFERASE SQD2"/>
    <property type="match status" value="1"/>
</dbReference>
<keyword evidence="7" id="KW-1185">Reference proteome</keyword>
<gene>
    <name evidence="6" type="ORF">GCM10023200_19120</name>
</gene>
<name>A0ABP9AV46_9PSEU</name>
<feature type="compositionally biased region" description="Pro residues" evidence="3">
    <location>
        <begin position="7"/>
        <end position="23"/>
    </location>
</feature>
<dbReference type="Pfam" id="PF13439">
    <property type="entry name" value="Glyco_transf_4"/>
    <property type="match status" value="1"/>
</dbReference>
<feature type="domain" description="Glycosyltransferase subfamily 4-like N-terminal" evidence="5">
    <location>
        <begin position="59"/>
        <end position="233"/>
    </location>
</feature>
<keyword evidence="2" id="KW-0808">Transferase</keyword>
<sequence length="445" mass="46241">MLDVPVPDAPGRPARPVPSPIHDPAPARAEGGVRMRIAMVSEHASPLAAAAGLGGADAGGQNVAVRALALSLAAAGHEIVVHTRRTDPRTPRRVVMAPGVTVDHVDAGPARELPKDALVDLMDEFSAELAACWRTERPDVVHAHFWMSGMAALPAARALGVPVVQTFHALGSVKRRHQGADDTSPARRVAVESDLGASVDRVLATCREEVDELVALGVPADRVTVVPCGVDVDHFRPTGDVAPREGGFRVLSVSRLVPRKGVGTIIAALAALPDDVELVVAGGPAPEDLDDDPEVARLRGLARSAGVEHRVRFVGSVSQDALPALYRSADAVVCVPAYEPFGLVPLEAMACARPVVAAEVGGLADTVVHGVTGHHVAPGDPAAVARALDGLRAHPRRARAQGRAGRRRAEAEYGWDRVAAAHERIYGEVVAAVPSLGALTTGSPA</sequence>
<dbReference type="Pfam" id="PF00534">
    <property type="entry name" value="Glycos_transf_1"/>
    <property type="match status" value="1"/>
</dbReference>
<protein>
    <submittedName>
        <fullName evidence="6">Glycosyltransferase family 1 protein</fullName>
    </submittedName>
</protein>
<evidence type="ECO:0000256" key="1">
    <source>
        <dbReference type="ARBA" id="ARBA00022676"/>
    </source>
</evidence>